<accession>A0A1V6ND63</accession>
<dbReference type="EMBL" id="MDYM01000011">
    <property type="protein sequence ID" value="OQD62684.1"/>
    <property type="molecule type" value="Genomic_DNA"/>
</dbReference>
<dbReference type="Proteomes" id="UP000191408">
    <property type="component" value="Unassembled WGS sequence"/>
</dbReference>
<organism evidence="1 2">
    <name type="scientific">Penicillium polonicum</name>
    <dbReference type="NCBI Taxonomy" id="60169"/>
    <lineage>
        <taxon>Eukaryota</taxon>
        <taxon>Fungi</taxon>
        <taxon>Dikarya</taxon>
        <taxon>Ascomycota</taxon>
        <taxon>Pezizomycotina</taxon>
        <taxon>Eurotiomycetes</taxon>
        <taxon>Eurotiomycetidae</taxon>
        <taxon>Eurotiales</taxon>
        <taxon>Aspergillaceae</taxon>
        <taxon>Penicillium</taxon>
    </lineage>
</organism>
<name>A0A1V6ND63_PENPO</name>
<keyword evidence="2" id="KW-1185">Reference proteome</keyword>
<proteinExistence type="predicted"/>
<gene>
    <name evidence="1" type="ORF">PENPOL_c011G09194</name>
</gene>
<dbReference type="AlphaFoldDB" id="A0A1V6ND63"/>
<reference evidence="2" key="1">
    <citation type="journal article" date="2017" name="Nat. Microbiol.">
        <title>Global analysis of biosynthetic gene clusters reveals vast potential of secondary metabolite production in Penicillium species.</title>
        <authorList>
            <person name="Nielsen J.C."/>
            <person name="Grijseels S."/>
            <person name="Prigent S."/>
            <person name="Ji B."/>
            <person name="Dainat J."/>
            <person name="Nielsen K.F."/>
            <person name="Frisvad J.C."/>
            <person name="Workman M."/>
            <person name="Nielsen J."/>
        </authorList>
    </citation>
    <scope>NUCLEOTIDE SEQUENCE [LARGE SCALE GENOMIC DNA]</scope>
    <source>
        <strain evidence="2">IBT 4502</strain>
    </source>
</reference>
<sequence length="76" mass="8336">MSSHSLVESQPVTRQAVVQDFAMWFPDAAPDPDELSVSNLVTVMTNDDQLHLHGWSLPGARKPWVTVIPAGPSRTL</sequence>
<protein>
    <submittedName>
        <fullName evidence="1">Uncharacterized protein</fullName>
    </submittedName>
</protein>
<evidence type="ECO:0000313" key="1">
    <source>
        <dbReference type="EMBL" id="OQD62684.1"/>
    </source>
</evidence>
<comment type="caution">
    <text evidence="1">The sequence shown here is derived from an EMBL/GenBank/DDBJ whole genome shotgun (WGS) entry which is preliminary data.</text>
</comment>
<evidence type="ECO:0000313" key="2">
    <source>
        <dbReference type="Proteomes" id="UP000191408"/>
    </source>
</evidence>